<evidence type="ECO:0000259" key="3">
    <source>
        <dbReference type="PROSITE" id="PS50850"/>
    </source>
</evidence>
<dbReference type="InterPro" id="IPR020846">
    <property type="entry name" value="MFS_dom"/>
</dbReference>
<feature type="domain" description="Major facilitator superfamily (MFS) profile" evidence="3">
    <location>
        <begin position="26"/>
        <end position="426"/>
    </location>
</feature>
<feature type="transmembrane region" description="Helical" evidence="2">
    <location>
        <begin position="374"/>
        <end position="391"/>
    </location>
</feature>
<feature type="transmembrane region" description="Helical" evidence="2">
    <location>
        <begin position="96"/>
        <end position="114"/>
    </location>
</feature>
<name>A0A6J7KDF7_9ZZZZ</name>
<accession>A0A6J7KDF7</accession>
<proteinExistence type="predicted"/>
<feature type="transmembrane region" description="Helical" evidence="2">
    <location>
        <begin position="153"/>
        <end position="177"/>
    </location>
</feature>
<feature type="transmembrane region" description="Helical" evidence="2">
    <location>
        <begin position="403"/>
        <end position="422"/>
    </location>
</feature>
<gene>
    <name evidence="4" type="ORF">UFOPK3772_01646</name>
</gene>
<dbReference type="InterPro" id="IPR036259">
    <property type="entry name" value="MFS_trans_sf"/>
</dbReference>
<feature type="region of interest" description="Disordered" evidence="1">
    <location>
        <begin position="212"/>
        <end position="239"/>
    </location>
</feature>
<keyword evidence="2" id="KW-1133">Transmembrane helix</keyword>
<feature type="transmembrane region" description="Helical" evidence="2">
    <location>
        <begin position="315"/>
        <end position="332"/>
    </location>
</feature>
<dbReference type="AlphaFoldDB" id="A0A6J7KDF7"/>
<sequence length="449" mass="47790">MIGEWPRRHANVPKRRGPRGAGRFYGWWILAMGIVIFAWTAMAQTQGFSVLLLPLTKEMAFGSHDIALIFLVGAFGGAFLMPYVGRLLDRRGARRILIIATLAYAGAFGVLALVPSKAAAMGALLAVRLIGSIVLWLGASVLVAWWFSRRRGLALGILVGAGSALLSCLAFGLSVLIEHVGVAGSFLVLATLTLFVITPMVIWGVVDTPEELHQHPDGAPPSATDSQGQPPSADEGRTGVRASEAYRTPFALVMLAAGSLAAIVTTGYLFHEATIFIEQGATAQDAARSLVPQMVGNAVGILIVSSLVDRHRLRGIVAISMVQLVFTLWWGFNLQSFGSLWLFGLSFGLATGLIFGYVLAALPRYFGTLHLGEIRGTFGAVTMMMASFGPLGFDVLQGVDTSVFIWVAAVAAALISLASLIIPWPEPMEDWANTSQGPDLARQSSGPSE</sequence>
<organism evidence="4">
    <name type="scientific">freshwater metagenome</name>
    <dbReference type="NCBI Taxonomy" id="449393"/>
    <lineage>
        <taxon>unclassified sequences</taxon>
        <taxon>metagenomes</taxon>
        <taxon>ecological metagenomes</taxon>
    </lineage>
</organism>
<dbReference type="PROSITE" id="PS50850">
    <property type="entry name" value="MFS"/>
    <property type="match status" value="1"/>
</dbReference>
<keyword evidence="2" id="KW-0812">Transmembrane</keyword>
<dbReference type="PANTHER" id="PTHR11360">
    <property type="entry name" value="MONOCARBOXYLATE TRANSPORTER"/>
    <property type="match status" value="1"/>
</dbReference>
<feature type="transmembrane region" description="Helical" evidence="2">
    <location>
        <begin position="120"/>
        <end position="146"/>
    </location>
</feature>
<keyword evidence="2" id="KW-0472">Membrane</keyword>
<protein>
    <submittedName>
        <fullName evidence="4">Unannotated protein</fullName>
    </submittedName>
</protein>
<dbReference type="GO" id="GO:0022857">
    <property type="term" value="F:transmembrane transporter activity"/>
    <property type="evidence" value="ECO:0007669"/>
    <property type="project" value="InterPro"/>
</dbReference>
<evidence type="ECO:0000313" key="4">
    <source>
        <dbReference type="EMBL" id="CAB4952579.1"/>
    </source>
</evidence>
<dbReference type="EMBL" id="CAFBNE010000049">
    <property type="protein sequence ID" value="CAB4952579.1"/>
    <property type="molecule type" value="Genomic_DNA"/>
</dbReference>
<feature type="transmembrane region" description="Helical" evidence="2">
    <location>
        <begin position="338"/>
        <end position="362"/>
    </location>
</feature>
<feature type="transmembrane region" description="Helical" evidence="2">
    <location>
        <begin position="250"/>
        <end position="270"/>
    </location>
</feature>
<dbReference type="Gene3D" id="1.20.1250.20">
    <property type="entry name" value="MFS general substrate transporter like domains"/>
    <property type="match status" value="2"/>
</dbReference>
<dbReference type="InterPro" id="IPR050327">
    <property type="entry name" value="Proton-linked_MCT"/>
</dbReference>
<feature type="transmembrane region" description="Helical" evidence="2">
    <location>
        <begin position="183"/>
        <end position="206"/>
    </location>
</feature>
<feature type="transmembrane region" description="Helical" evidence="2">
    <location>
        <begin position="24"/>
        <end position="46"/>
    </location>
</feature>
<dbReference type="InterPro" id="IPR011701">
    <property type="entry name" value="MFS"/>
</dbReference>
<feature type="transmembrane region" description="Helical" evidence="2">
    <location>
        <begin position="66"/>
        <end position="84"/>
    </location>
</feature>
<evidence type="ECO:0000256" key="1">
    <source>
        <dbReference type="SAM" id="MobiDB-lite"/>
    </source>
</evidence>
<feature type="transmembrane region" description="Helical" evidence="2">
    <location>
        <begin position="290"/>
        <end position="308"/>
    </location>
</feature>
<dbReference type="Pfam" id="PF07690">
    <property type="entry name" value="MFS_1"/>
    <property type="match status" value="1"/>
</dbReference>
<dbReference type="SUPFAM" id="SSF103473">
    <property type="entry name" value="MFS general substrate transporter"/>
    <property type="match status" value="1"/>
</dbReference>
<evidence type="ECO:0000256" key="2">
    <source>
        <dbReference type="SAM" id="Phobius"/>
    </source>
</evidence>
<reference evidence="4" key="1">
    <citation type="submission" date="2020-05" db="EMBL/GenBank/DDBJ databases">
        <authorList>
            <person name="Chiriac C."/>
            <person name="Salcher M."/>
            <person name="Ghai R."/>
            <person name="Kavagutti S V."/>
        </authorList>
    </citation>
    <scope>NUCLEOTIDE SEQUENCE</scope>
</reference>